<reference evidence="1 2" key="1">
    <citation type="journal article" date="2020" name="Viruses">
        <title>Diversity and Host Interactions Among Virulent and Temperate Baltic Sea Flavobacterium Phages.</title>
        <authorList>
            <person name="Nilsson E."/>
            <person name="Bayfield O.W."/>
            <person name="Lundin D."/>
            <person name="Antson A.A."/>
            <person name="Holmfeldt K."/>
        </authorList>
    </citation>
    <scope>NUCLEOTIDE SEQUENCE [LARGE SCALE GENOMIC DNA]</scope>
</reference>
<keyword evidence="2" id="KW-1185">Reference proteome</keyword>
<proteinExistence type="predicted"/>
<protein>
    <submittedName>
        <fullName evidence="1">Uncharacterized protein</fullName>
    </submittedName>
</protein>
<accession>A0A6B9LAS5</accession>
<name>A0A6B9LAS5_9CAUD</name>
<gene>
    <name evidence="1" type="ORF">lillamy91_gp008</name>
</gene>
<dbReference type="Proteomes" id="UP000464811">
    <property type="component" value="Segment"/>
</dbReference>
<evidence type="ECO:0000313" key="1">
    <source>
        <dbReference type="EMBL" id="QHB39036.1"/>
    </source>
</evidence>
<evidence type="ECO:0000313" key="2">
    <source>
        <dbReference type="Proteomes" id="UP000464811"/>
    </source>
</evidence>
<sequence>MRLCVCLPLAQGFNLPTNLMGQIAQNRCYKLAAVN</sequence>
<organism evidence="1 2">
    <name type="scientific">Flavobacterium phage vB_FspS_lillamy9-1</name>
    <dbReference type="NCBI Taxonomy" id="2686251"/>
    <lineage>
        <taxon>Viruses</taxon>
        <taxon>Duplodnaviria</taxon>
        <taxon>Heunggongvirae</taxon>
        <taxon>Uroviricota</taxon>
        <taxon>Caudoviricetes</taxon>
        <taxon>Lillamyvirus</taxon>
        <taxon>Lillamyvirus lillamy</taxon>
    </lineage>
</organism>
<dbReference type="EMBL" id="MN812212">
    <property type="protein sequence ID" value="QHB39036.1"/>
    <property type="molecule type" value="Genomic_DNA"/>
</dbReference>